<dbReference type="EMBL" id="JARQWQ010000244">
    <property type="protein sequence ID" value="KAK2546911.1"/>
    <property type="molecule type" value="Genomic_DNA"/>
</dbReference>
<comment type="caution">
    <text evidence="1">The sequence shown here is derived from an EMBL/GenBank/DDBJ whole genome shotgun (WGS) entry which is preliminary data.</text>
</comment>
<reference evidence="1" key="1">
    <citation type="journal article" date="2023" name="G3 (Bethesda)">
        <title>Whole genome assembly and annotation of the endangered Caribbean coral Acropora cervicornis.</title>
        <authorList>
            <person name="Selwyn J.D."/>
            <person name="Vollmer S.V."/>
        </authorList>
    </citation>
    <scope>NUCLEOTIDE SEQUENCE</scope>
    <source>
        <strain evidence="1">K2</strain>
    </source>
</reference>
<proteinExistence type="predicted"/>
<evidence type="ECO:0000313" key="1">
    <source>
        <dbReference type="EMBL" id="KAK2546911.1"/>
    </source>
</evidence>
<protein>
    <submittedName>
        <fullName evidence="1">Uncharacterized protein</fullName>
    </submittedName>
</protein>
<reference evidence="1" key="2">
    <citation type="journal article" date="2023" name="Science">
        <title>Genomic signatures of disease resistance in endangered staghorn corals.</title>
        <authorList>
            <person name="Vollmer S.V."/>
            <person name="Selwyn J.D."/>
            <person name="Despard B.A."/>
            <person name="Roesel C.L."/>
        </authorList>
    </citation>
    <scope>NUCLEOTIDE SEQUENCE</scope>
    <source>
        <strain evidence="1">K2</strain>
    </source>
</reference>
<name>A0AAD9PPZ7_ACRCE</name>
<gene>
    <name evidence="1" type="ORF">P5673_033350</name>
</gene>
<dbReference type="Proteomes" id="UP001249851">
    <property type="component" value="Unassembled WGS sequence"/>
</dbReference>
<keyword evidence="2" id="KW-1185">Reference proteome</keyword>
<accession>A0AAD9PPZ7</accession>
<sequence length="354" mass="40159">MTRKQKNAMKLCNDTRITRIITKKNNDNDIIIILPLKFETISSKPANLASVLLISHFYYLKLTYERTSSHSVKNKADVAKKAVFKRELLEKLNINIENILFMDRELSMKLAETFHLILLDKENIDSSISSLIWRNKISESNLQEPSCSPKGTVSPEGWNESRNSLLTCVVNAISNENTKSVHKAVTISYIHLYSAPSLVHYCLLQICSCTQSHAVNLPLPFVTSYTQLTMNVPQVPSGDILTAIDNDQLLIKKWTVRKDNKAQISVLTTPIHPNGTLQWNSDGAPGAWDSCVDLARTSEEERARLWDLCCASKADKEVIHRENKKLINELLQDVLKEQTKTDGEWKDDIDLRVI</sequence>
<organism evidence="1 2">
    <name type="scientific">Acropora cervicornis</name>
    <name type="common">Staghorn coral</name>
    <dbReference type="NCBI Taxonomy" id="6130"/>
    <lineage>
        <taxon>Eukaryota</taxon>
        <taxon>Metazoa</taxon>
        <taxon>Cnidaria</taxon>
        <taxon>Anthozoa</taxon>
        <taxon>Hexacorallia</taxon>
        <taxon>Scleractinia</taxon>
        <taxon>Astrocoeniina</taxon>
        <taxon>Acroporidae</taxon>
        <taxon>Acropora</taxon>
    </lineage>
</organism>
<evidence type="ECO:0000313" key="2">
    <source>
        <dbReference type="Proteomes" id="UP001249851"/>
    </source>
</evidence>
<dbReference type="AlphaFoldDB" id="A0AAD9PPZ7"/>